<reference evidence="1 2" key="1">
    <citation type="journal article" date="2021" name="Commun. Biol.">
        <title>The genome of Shorea leprosula (Dipterocarpaceae) highlights the ecological relevance of drought in aseasonal tropical rainforests.</title>
        <authorList>
            <person name="Ng K.K.S."/>
            <person name="Kobayashi M.J."/>
            <person name="Fawcett J.A."/>
            <person name="Hatakeyama M."/>
            <person name="Paape T."/>
            <person name="Ng C.H."/>
            <person name="Ang C.C."/>
            <person name="Tnah L.H."/>
            <person name="Lee C.T."/>
            <person name="Nishiyama T."/>
            <person name="Sese J."/>
            <person name="O'Brien M.J."/>
            <person name="Copetti D."/>
            <person name="Mohd Noor M.I."/>
            <person name="Ong R.C."/>
            <person name="Putra M."/>
            <person name="Sireger I.Z."/>
            <person name="Indrioko S."/>
            <person name="Kosugi Y."/>
            <person name="Izuno A."/>
            <person name="Isagi Y."/>
            <person name="Lee S.L."/>
            <person name="Shimizu K.K."/>
        </authorList>
    </citation>
    <scope>NUCLEOTIDE SEQUENCE [LARGE SCALE GENOMIC DNA]</scope>
    <source>
        <strain evidence="1">214</strain>
    </source>
</reference>
<proteinExistence type="predicted"/>
<protein>
    <submittedName>
        <fullName evidence="1">Uncharacterized protein</fullName>
    </submittedName>
</protein>
<keyword evidence="2" id="KW-1185">Reference proteome</keyword>
<dbReference type="AlphaFoldDB" id="A0AAV5KRE7"/>
<evidence type="ECO:0000313" key="1">
    <source>
        <dbReference type="EMBL" id="GKV27214.1"/>
    </source>
</evidence>
<evidence type="ECO:0000313" key="2">
    <source>
        <dbReference type="Proteomes" id="UP001054252"/>
    </source>
</evidence>
<comment type="caution">
    <text evidence="1">The sequence shown here is derived from an EMBL/GenBank/DDBJ whole genome shotgun (WGS) entry which is preliminary data.</text>
</comment>
<sequence>MSLICGRDESAKILKWVLKEHSHDAYMRWGLVSFEHKDVYWQAFWVL</sequence>
<dbReference type="Proteomes" id="UP001054252">
    <property type="component" value="Unassembled WGS sequence"/>
</dbReference>
<accession>A0AAV5KRE7</accession>
<dbReference type="EMBL" id="BPVZ01000074">
    <property type="protein sequence ID" value="GKV27214.1"/>
    <property type="molecule type" value="Genomic_DNA"/>
</dbReference>
<gene>
    <name evidence="1" type="ORF">SLEP1_g36408</name>
</gene>
<organism evidence="1 2">
    <name type="scientific">Rubroshorea leprosula</name>
    <dbReference type="NCBI Taxonomy" id="152421"/>
    <lineage>
        <taxon>Eukaryota</taxon>
        <taxon>Viridiplantae</taxon>
        <taxon>Streptophyta</taxon>
        <taxon>Embryophyta</taxon>
        <taxon>Tracheophyta</taxon>
        <taxon>Spermatophyta</taxon>
        <taxon>Magnoliopsida</taxon>
        <taxon>eudicotyledons</taxon>
        <taxon>Gunneridae</taxon>
        <taxon>Pentapetalae</taxon>
        <taxon>rosids</taxon>
        <taxon>malvids</taxon>
        <taxon>Malvales</taxon>
        <taxon>Dipterocarpaceae</taxon>
        <taxon>Rubroshorea</taxon>
    </lineage>
</organism>
<name>A0AAV5KRE7_9ROSI</name>